<evidence type="ECO:0000313" key="5">
    <source>
        <dbReference type="EMBL" id="MCW0344943.1"/>
    </source>
</evidence>
<name>A0AAJ1D0C2_PANAN</name>
<proteinExistence type="predicted"/>
<organism evidence="5 6">
    <name type="scientific">Pantoea ananas</name>
    <name type="common">Erwinia uredovora</name>
    <dbReference type="NCBI Taxonomy" id="553"/>
    <lineage>
        <taxon>Bacteria</taxon>
        <taxon>Pseudomonadati</taxon>
        <taxon>Pseudomonadota</taxon>
        <taxon>Gammaproteobacteria</taxon>
        <taxon>Enterobacterales</taxon>
        <taxon>Erwiniaceae</taxon>
        <taxon>Pantoea</taxon>
    </lineage>
</organism>
<dbReference type="InterPro" id="IPR001387">
    <property type="entry name" value="Cro/C1-type_HTH"/>
</dbReference>
<dbReference type="Proteomes" id="UP001208888">
    <property type="component" value="Unassembled WGS sequence"/>
</dbReference>
<dbReference type="Pfam" id="PF01381">
    <property type="entry name" value="HTH_3"/>
    <property type="match status" value="1"/>
</dbReference>
<sequence length="227" mass="25094">MSSNKVNTHGYLTMDNHSYMFAGMNTETLADRLKLAMKEAGMSQAQLAEAVGIAQPSIFKILSGKSQNSGYIVHLSKALGVRPEWLALNEGPMRKSHESNYDAPYPPPQTPDVKFVHIWKAEEKTKDLQAIPKELNAESCRAFFLDHDSGFPEATLNSVVVVDVNEQPKVHDYVFACVHGSYSVYKFLPGDEGGYLSPSDPRASLLKVGETAKIIGVVVYISKKFNR</sequence>
<dbReference type="GO" id="GO:0003677">
    <property type="term" value="F:DNA binding"/>
    <property type="evidence" value="ECO:0007669"/>
    <property type="project" value="UniProtKB-KW"/>
</dbReference>
<evidence type="ECO:0000256" key="2">
    <source>
        <dbReference type="ARBA" id="ARBA00023125"/>
    </source>
</evidence>
<dbReference type="SMART" id="SM00530">
    <property type="entry name" value="HTH_XRE"/>
    <property type="match status" value="1"/>
</dbReference>
<gene>
    <name evidence="5" type="ORF">NB703_003036</name>
</gene>
<comment type="caution">
    <text evidence="5">The sequence shown here is derived from an EMBL/GenBank/DDBJ whole genome shotgun (WGS) entry which is preliminary data.</text>
</comment>
<evidence type="ECO:0000256" key="3">
    <source>
        <dbReference type="ARBA" id="ARBA00023163"/>
    </source>
</evidence>
<accession>A0AAJ1D0C2</accession>
<dbReference type="CDD" id="cd00093">
    <property type="entry name" value="HTH_XRE"/>
    <property type="match status" value="1"/>
</dbReference>
<protein>
    <recommendedName>
        <fullName evidence="4">HTH cro/C1-type domain-containing protein</fullName>
    </recommendedName>
</protein>
<dbReference type="InterPro" id="IPR036286">
    <property type="entry name" value="LexA/Signal_pep-like_sf"/>
</dbReference>
<dbReference type="PANTHER" id="PTHR40661">
    <property type="match status" value="1"/>
</dbReference>
<feature type="domain" description="HTH cro/C1-type" evidence="4">
    <location>
        <begin position="33"/>
        <end position="86"/>
    </location>
</feature>
<dbReference type="EMBL" id="JANFVX010000011">
    <property type="protein sequence ID" value="MCW0344943.1"/>
    <property type="molecule type" value="Genomic_DNA"/>
</dbReference>
<dbReference type="RefSeq" id="WP_128392021.1">
    <property type="nucleotide sequence ID" value="NZ_CP035034.1"/>
</dbReference>
<dbReference type="Gene3D" id="1.10.260.40">
    <property type="entry name" value="lambda repressor-like DNA-binding domains"/>
    <property type="match status" value="1"/>
</dbReference>
<keyword evidence="2" id="KW-0238">DNA-binding</keyword>
<dbReference type="SUPFAM" id="SSF51306">
    <property type="entry name" value="LexA/Signal peptidase"/>
    <property type="match status" value="1"/>
</dbReference>
<evidence type="ECO:0000256" key="1">
    <source>
        <dbReference type="ARBA" id="ARBA00023015"/>
    </source>
</evidence>
<reference evidence="5" key="1">
    <citation type="submission" date="2022-06" db="EMBL/GenBank/DDBJ databases">
        <title>Dynamics of rice microbiomes reveals core vertical transmitted seed endophytes.</title>
        <authorList>
            <person name="Liao K."/>
            <person name="Zhang X."/>
        </authorList>
    </citation>
    <scope>NUCLEOTIDE SEQUENCE</scope>
    <source>
        <strain evidence="5">JT1-17</strain>
    </source>
</reference>
<keyword evidence="3" id="KW-0804">Transcription</keyword>
<keyword evidence="1" id="KW-0805">Transcription regulation</keyword>
<dbReference type="AlphaFoldDB" id="A0AAJ1D0C2"/>
<dbReference type="SUPFAM" id="SSF47413">
    <property type="entry name" value="lambda repressor-like DNA-binding domains"/>
    <property type="match status" value="1"/>
</dbReference>
<dbReference type="PROSITE" id="PS50943">
    <property type="entry name" value="HTH_CROC1"/>
    <property type="match status" value="1"/>
</dbReference>
<evidence type="ECO:0000313" key="6">
    <source>
        <dbReference type="Proteomes" id="UP001208888"/>
    </source>
</evidence>
<dbReference type="InterPro" id="IPR010982">
    <property type="entry name" value="Lambda_DNA-bd_dom_sf"/>
</dbReference>
<evidence type="ECO:0000259" key="4">
    <source>
        <dbReference type="PROSITE" id="PS50943"/>
    </source>
</evidence>
<dbReference type="Gene3D" id="2.10.109.10">
    <property type="entry name" value="Umud Fragment, subunit A"/>
    <property type="match status" value="1"/>
</dbReference>
<dbReference type="PANTHER" id="PTHR40661:SF2">
    <property type="entry name" value="HTH-TYPE TRANSCRIPTIONAL REGULATOR PRTR"/>
    <property type="match status" value="1"/>
</dbReference>